<dbReference type="Gene3D" id="3.40.50.150">
    <property type="entry name" value="Vaccinia Virus protein VP39"/>
    <property type="match status" value="1"/>
</dbReference>
<dbReference type="InterPro" id="IPR029063">
    <property type="entry name" value="SAM-dependent_MTases_sf"/>
</dbReference>
<proteinExistence type="predicted"/>
<evidence type="ECO:0000259" key="1">
    <source>
        <dbReference type="Pfam" id="PF08241"/>
    </source>
</evidence>
<sequence length="153" mass="17157">MVSTHGCSFAQYADMYSQLNLKEMRYLGLRDVPGLLQKYSYVRGKLALDYGCGEGRSPAFLRSLGFSVDGVDISESMINLARQAVPESNFQVLHEGKIPAEDEHYDLVFCSWVLQEIDSKPKLVSVLTKIFRVLKKEGILVAVVASETLYNKD</sequence>
<protein>
    <recommendedName>
        <fullName evidence="1">Methyltransferase type 11 domain-containing protein</fullName>
    </recommendedName>
</protein>
<comment type="caution">
    <text evidence="2">The sequence shown here is derived from an EMBL/GenBank/DDBJ whole genome shotgun (WGS) entry which is preliminary data.</text>
</comment>
<organism evidence="2 3">
    <name type="scientific">Parthenolecanium corni</name>
    <dbReference type="NCBI Taxonomy" id="536013"/>
    <lineage>
        <taxon>Eukaryota</taxon>
        <taxon>Metazoa</taxon>
        <taxon>Ecdysozoa</taxon>
        <taxon>Arthropoda</taxon>
        <taxon>Hexapoda</taxon>
        <taxon>Insecta</taxon>
        <taxon>Pterygota</taxon>
        <taxon>Neoptera</taxon>
        <taxon>Paraneoptera</taxon>
        <taxon>Hemiptera</taxon>
        <taxon>Sternorrhyncha</taxon>
        <taxon>Coccoidea</taxon>
        <taxon>Coccidae</taxon>
        <taxon>Parthenolecanium</taxon>
    </lineage>
</organism>
<feature type="domain" description="Methyltransferase type 11" evidence="1">
    <location>
        <begin position="48"/>
        <end position="141"/>
    </location>
</feature>
<reference evidence="2 3" key="1">
    <citation type="submission" date="2024-03" db="EMBL/GenBank/DDBJ databases">
        <title>Adaptation during the transition from Ophiocordyceps entomopathogen to insect associate is accompanied by gene loss and intensified selection.</title>
        <authorList>
            <person name="Ward C.M."/>
            <person name="Onetto C.A."/>
            <person name="Borneman A.R."/>
        </authorList>
    </citation>
    <scope>NUCLEOTIDE SEQUENCE [LARGE SCALE GENOMIC DNA]</scope>
    <source>
        <strain evidence="2">AWRI1</strain>
        <tissue evidence="2">Single Adult Female</tissue>
    </source>
</reference>
<dbReference type="SUPFAM" id="SSF53335">
    <property type="entry name" value="S-adenosyl-L-methionine-dependent methyltransferases"/>
    <property type="match status" value="1"/>
</dbReference>
<name>A0AAN9Y871_9HEMI</name>
<accession>A0AAN9Y871</accession>
<dbReference type="AlphaFoldDB" id="A0AAN9Y871"/>
<dbReference type="PANTHER" id="PTHR43861">
    <property type="entry name" value="TRANS-ACONITATE 2-METHYLTRANSFERASE-RELATED"/>
    <property type="match status" value="1"/>
</dbReference>
<evidence type="ECO:0000313" key="2">
    <source>
        <dbReference type="EMBL" id="KAK7602029.1"/>
    </source>
</evidence>
<evidence type="ECO:0000313" key="3">
    <source>
        <dbReference type="Proteomes" id="UP001367676"/>
    </source>
</evidence>
<dbReference type="Pfam" id="PF08241">
    <property type="entry name" value="Methyltransf_11"/>
    <property type="match status" value="1"/>
</dbReference>
<dbReference type="EMBL" id="JBBCAQ010000010">
    <property type="protein sequence ID" value="KAK7602029.1"/>
    <property type="molecule type" value="Genomic_DNA"/>
</dbReference>
<dbReference type="CDD" id="cd02440">
    <property type="entry name" value="AdoMet_MTases"/>
    <property type="match status" value="1"/>
</dbReference>
<dbReference type="GO" id="GO:0008757">
    <property type="term" value="F:S-adenosylmethionine-dependent methyltransferase activity"/>
    <property type="evidence" value="ECO:0007669"/>
    <property type="project" value="InterPro"/>
</dbReference>
<dbReference type="InterPro" id="IPR013216">
    <property type="entry name" value="Methyltransf_11"/>
</dbReference>
<gene>
    <name evidence="2" type="ORF">V9T40_009470</name>
</gene>
<dbReference type="Proteomes" id="UP001367676">
    <property type="component" value="Unassembled WGS sequence"/>
</dbReference>
<keyword evidence="3" id="KW-1185">Reference proteome</keyword>
<dbReference type="PANTHER" id="PTHR43861:SF1">
    <property type="entry name" value="TRANS-ACONITATE 2-METHYLTRANSFERASE"/>
    <property type="match status" value="1"/>
</dbReference>